<name>A0A923LI94_9FIRM</name>
<evidence type="ECO:0000313" key="6">
    <source>
        <dbReference type="EMBL" id="MBC5689287.1"/>
    </source>
</evidence>
<evidence type="ECO:0000256" key="3">
    <source>
        <dbReference type="SAM" id="Phobius"/>
    </source>
</evidence>
<evidence type="ECO:0000256" key="1">
    <source>
        <dbReference type="ARBA" id="ARBA00006432"/>
    </source>
</evidence>
<dbReference type="InterPro" id="IPR020845">
    <property type="entry name" value="AMP-binding_CS"/>
</dbReference>
<dbReference type="GO" id="GO:0031956">
    <property type="term" value="F:medium-chain fatty acid-CoA ligase activity"/>
    <property type="evidence" value="ECO:0007669"/>
    <property type="project" value="TreeGrafter"/>
</dbReference>
<feature type="transmembrane region" description="Helical" evidence="3">
    <location>
        <begin position="216"/>
        <end position="242"/>
    </location>
</feature>
<keyword evidence="3" id="KW-0472">Membrane</keyword>
<proteinExistence type="inferred from homology"/>
<feature type="transmembrane region" description="Helical" evidence="3">
    <location>
        <begin position="66"/>
        <end position="87"/>
    </location>
</feature>
<dbReference type="Pfam" id="PF00501">
    <property type="entry name" value="AMP-binding"/>
    <property type="match status" value="1"/>
</dbReference>
<keyword evidence="2 6" id="KW-0436">Ligase</keyword>
<keyword evidence="3" id="KW-0812">Transmembrane</keyword>
<feature type="domain" description="AMP-dependent synthetase/ligase" evidence="4">
    <location>
        <begin position="11"/>
        <end position="383"/>
    </location>
</feature>
<dbReference type="AlphaFoldDB" id="A0A923LI94"/>
<comment type="caution">
    <text evidence="6">The sequence shown here is derived from an EMBL/GenBank/DDBJ whole genome shotgun (WGS) entry which is preliminary data.</text>
</comment>
<dbReference type="InterPro" id="IPR045851">
    <property type="entry name" value="AMP-bd_C_sf"/>
</dbReference>
<dbReference type="GO" id="GO:0006631">
    <property type="term" value="P:fatty acid metabolic process"/>
    <property type="evidence" value="ECO:0007669"/>
    <property type="project" value="TreeGrafter"/>
</dbReference>
<gene>
    <name evidence="6" type="ORF">H8S37_10200</name>
</gene>
<keyword evidence="3" id="KW-1133">Transmembrane helix</keyword>
<evidence type="ECO:0000256" key="2">
    <source>
        <dbReference type="ARBA" id="ARBA00022598"/>
    </source>
</evidence>
<dbReference type="Gene3D" id="3.40.50.12780">
    <property type="entry name" value="N-terminal domain of ligase-like"/>
    <property type="match status" value="1"/>
</dbReference>
<evidence type="ECO:0000313" key="7">
    <source>
        <dbReference type="Proteomes" id="UP000652477"/>
    </source>
</evidence>
<dbReference type="EMBL" id="JACOPF010000002">
    <property type="protein sequence ID" value="MBC5689287.1"/>
    <property type="molecule type" value="Genomic_DNA"/>
</dbReference>
<evidence type="ECO:0000259" key="5">
    <source>
        <dbReference type="Pfam" id="PF13193"/>
    </source>
</evidence>
<evidence type="ECO:0000259" key="4">
    <source>
        <dbReference type="Pfam" id="PF00501"/>
    </source>
</evidence>
<keyword evidence="7" id="KW-1185">Reference proteome</keyword>
<dbReference type="InterPro" id="IPR042099">
    <property type="entry name" value="ANL_N_sf"/>
</dbReference>
<sequence length="528" mass="59668">MEIRNLYDTLKNTAEKYPDKIGIADEEERITYAELLKRTDSLAAYFTDKIGLKKGMRAGIAMLNSVQYVVCVYAAAKVGIALVLINVKLHAKEIAYILEDTQTEYIILQSKIWEKISHEVNHTRVKNLILEANVVCEHMENYKIYNLAEGIQYQGKAKTHPVEEKQDVPKPEDTIAVLYTSGTSGVPKGVELCHRAILETVISYKKILRLDAEQSTLLAVPLFHVTGFSCIMALFIYIGGFMRILPSFHSRRAAAILSEEHIKHFHAVPTIYQMLVNVIDREYDLSGLESAVCGGGYIEDRLMEQFQTIAPNVRFHPAYGMTETAGGGVLFPESYLKSSKRGSAGKVMENCEITIFDERNRELPVGEIGQIAFRGPMIIRQYLHGTKEESFIGDWLLSGDVGKLDTDGYIYVLGRLKSMINRGGEKIYSRFVEREICAFSKVNQCMVFPVEDSLYGEVPGCVIVPEKNVSITEQEVRAFLKERIQKTEIPQYIEFWDTLPNTASGKVKVAYLTSLFSEKYSVKEEKEK</sequence>
<comment type="similarity">
    <text evidence="1">Belongs to the ATP-dependent AMP-binding enzyme family.</text>
</comment>
<dbReference type="PROSITE" id="PS00455">
    <property type="entry name" value="AMP_BINDING"/>
    <property type="match status" value="1"/>
</dbReference>
<dbReference type="Proteomes" id="UP000652477">
    <property type="component" value="Unassembled WGS sequence"/>
</dbReference>
<dbReference type="SUPFAM" id="SSF56801">
    <property type="entry name" value="Acetyl-CoA synthetase-like"/>
    <property type="match status" value="1"/>
</dbReference>
<dbReference type="Pfam" id="PF13193">
    <property type="entry name" value="AMP-binding_C"/>
    <property type="match status" value="1"/>
</dbReference>
<dbReference type="PANTHER" id="PTHR43201">
    <property type="entry name" value="ACYL-COA SYNTHETASE"/>
    <property type="match status" value="1"/>
</dbReference>
<dbReference type="RefSeq" id="WP_186875961.1">
    <property type="nucleotide sequence ID" value="NZ_JACOPF010000002.1"/>
</dbReference>
<dbReference type="Gene3D" id="3.30.300.30">
    <property type="match status" value="1"/>
</dbReference>
<dbReference type="InterPro" id="IPR000873">
    <property type="entry name" value="AMP-dep_synth/lig_dom"/>
</dbReference>
<accession>A0A923LI94</accession>
<organism evidence="6 7">
    <name type="scientific">Mediterraneibacter hominis</name>
    <dbReference type="NCBI Taxonomy" id="2763054"/>
    <lineage>
        <taxon>Bacteria</taxon>
        <taxon>Bacillati</taxon>
        <taxon>Bacillota</taxon>
        <taxon>Clostridia</taxon>
        <taxon>Lachnospirales</taxon>
        <taxon>Lachnospiraceae</taxon>
        <taxon>Mediterraneibacter</taxon>
    </lineage>
</organism>
<protein>
    <submittedName>
        <fullName evidence="6">Acyl--CoA ligase</fullName>
    </submittedName>
</protein>
<dbReference type="InterPro" id="IPR025110">
    <property type="entry name" value="AMP-bd_C"/>
</dbReference>
<reference evidence="6" key="1">
    <citation type="submission" date="2020-08" db="EMBL/GenBank/DDBJ databases">
        <title>Genome public.</title>
        <authorList>
            <person name="Liu C."/>
            <person name="Sun Q."/>
        </authorList>
    </citation>
    <scope>NUCLEOTIDE SEQUENCE</scope>
    <source>
        <strain evidence="6">NSJ-55</strain>
    </source>
</reference>
<dbReference type="PANTHER" id="PTHR43201:SF5">
    <property type="entry name" value="MEDIUM-CHAIN ACYL-COA LIGASE ACSF2, MITOCHONDRIAL"/>
    <property type="match status" value="1"/>
</dbReference>
<feature type="domain" description="AMP-binding enzyme C-terminal" evidence="5">
    <location>
        <begin position="432"/>
        <end position="506"/>
    </location>
</feature>